<dbReference type="InterPro" id="IPR050233">
    <property type="entry name" value="A_thaliana_F-box"/>
</dbReference>
<organism evidence="2">
    <name type="scientific">Brassica napus</name>
    <name type="common">Rape</name>
    <dbReference type="NCBI Taxonomy" id="3708"/>
    <lineage>
        <taxon>Eukaryota</taxon>
        <taxon>Viridiplantae</taxon>
        <taxon>Streptophyta</taxon>
        <taxon>Embryophyta</taxon>
        <taxon>Tracheophyta</taxon>
        <taxon>Spermatophyta</taxon>
        <taxon>Magnoliopsida</taxon>
        <taxon>eudicotyledons</taxon>
        <taxon>Gunneridae</taxon>
        <taxon>Pentapetalae</taxon>
        <taxon>rosids</taxon>
        <taxon>malvids</taxon>
        <taxon>Brassicales</taxon>
        <taxon>Brassicaceae</taxon>
        <taxon>Brassiceae</taxon>
        <taxon>Brassica</taxon>
    </lineage>
</organism>
<sequence length="328" mass="38846">GVISEDFFRRYVVGIALFRRFFPSVCRCFLLVCVTVTRDEEDNIQQRRMVWNPYLGQTRWIQPGRTPYYSSEYALGYDNNSCNHKILRYIIDYGEEEFEIYDFISDTWRTLDLDVTPDWGWGWGWGGEAFRLTTSVKGNTYFMYYERGDETYPDIFLCFDFTRERFGEKLHLPWSNSTPFSSFGEEKLAALSGTEIWVTTKVEPNEVLWTNFLKLDLESIPRFTRRSLFIDEEKKRAVIFTYGCYDSLKIEKEYYNAAYIIGENDFFKTVYLGETNPTHGIFPPIVCPNSYVPSLVQIKQNCTERQEEEASQETSVQKKIRKWNCPFY</sequence>
<gene>
    <name evidence="2" type="ORF">DARMORV10_C04P21200.1</name>
</gene>
<name>A0A816JIX3_BRANA</name>
<dbReference type="AlphaFoldDB" id="A0A816JIX3"/>
<dbReference type="EMBL" id="HG994368">
    <property type="protein sequence ID" value="CAF1829196.1"/>
    <property type="molecule type" value="Genomic_DNA"/>
</dbReference>
<accession>A0A816JIX3</accession>
<dbReference type="InterPro" id="IPR006527">
    <property type="entry name" value="F-box-assoc_dom_typ1"/>
</dbReference>
<dbReference type="PANTHER" id="PTHR47993:SF360">
    <property type="entry name" value="F-BOX ASSOCIATED DOMAIN-CONTAINING PROTEIN"/>
    <property type="match status" value="1"/>
</dbReference>
<proteinExistence type="predicted"/>
<feature type="domain" description="F-box associated beta-propeller type 1" evidence="1">
    <location>
        <begin position="30"/>
        <end position="298"/>
    </location>
</feature>
<evidence type="ECO:0000259" key="1">
    <source>
        <dbReference type="Pfam" id="PF07734"/>
    </source>
</evidence>
<feature type="non-terminal residue" evidence="2">
    <location>
        <position position="1"/>
    </location>
</feature>
<feature type="non-terminal residue" evidence="2">
    <location>
        <position position="328"/>
    </location>
</feature>
<dbReference type="Pfam" id="PF07734">
    <property type="entry name" value="FBA_1"/>
    <property type="match status" value="1"/>
</dbReference>
<dbReference type="NCBIfam" id="TIGR01640">
    <property type="entry name" value="F_box_assoc_1"/>
    <property type="match status" value="1"/>
</dbReference>
<dbReference type="Proteomes" id="UP001295469">
    <property type="component" value="Chromosome C04"/>
</dbReference>
<evidence type="ECO:0000313" key="2">
    <source>
        <dbReference type="EMBL" id="CAF1829196.1"/>
    </source>
</evidence>
<reference evidence="2" key="1">
    <citation type="submission" date="2021-01" db="EMBL/GenBank/DDBJ databases">
        <authorList>
            <consortium name="Genoscope - CEA"/>
            <person name="William W."/>
        </authorList>
    </citation>
    <scope>NUCLEOTIDE SEQUENCE</scope>
</reference>
<dbReference type="PANTHER" id="PTHR47993">
    <property type="entry name" value="OS09G0372900 PROTEIN-RELATED"/>
    <property type="match status" value="1"/>
</dbReference>
<protein>
    <submittedName>
        <fullName evidence="2">(rape) hypothetical protein</fullName>
    </submittedName>
</protein>
<dbReference type="InterPro" id="IPR017451">
    <property type="entry name" value="F-box-assoc_interact_dom"/>
</dbReference>